<evidence type="ECO:0000313" key="4">
    <source>
        <dbReference type="EMBL" id="NKE58342.1"/>
    </source>
</evidence>
<feature type="region of interest" description="Disordered" evidence="2">
    <location>
        <begin position="115"/>
        <end position="146"/>
    </location>
</feature>
<dbReference type="Pfam" id="PF00080">
    <property type="entry name" value="Sod_Cu"/>
    <property type="match status" value="1"/>
</dbReference>
<evidence type="ECO:0000259" key="3">
    <source>
        <dbReference type="Pfam" id="PF00080"/>
    </source>
</evidence>
<evidence type="ECO:0000256" key="1">
    <source>
        <dbReference type="ARBA" id="ARBA00010457"/>
    </source>
</evidence>
<keyword evidence="5" id="KW-1185">Reference proteome</keyword>
<feature type="domain" description="Superoxide dismutase copper/zinc binding" evidence="3">
    <location>
        <begin position="95"/>
        <end position="208"/>
    </location>
</feature>
<name>A0ABX1FI94_9PSEU</name>
<organism evidence="4 5">
    <name type="scientific">Lentzea indica</name>
    <dbReference type="NCBI Taxonomy" id="2604800"/>
    <lineage>
        <taxon>Bacteria</taxon>
        <taxon>Bacillati</taxon>
        <taxon>Actinomycetota</taxon>
        <taxon>Actinomycetes</taxon>
        <taxon>Pseudonocardiales</taxon>
        <taxon>Pseudonocardiaceae</taxon>
        <taxon>Lentzea</taxon>
    </lineage>
</organism>
<dbReference type="CDD" id="cd00063">
    <property type="entry name" value="FN3"/>
    <property type="match status" value="1"/>
</dbReference>
<sequence length="213" mass="21908">MVNVEGVGTWNAVDSRRNMRTTVAALVGAVLLTGGLAACSGEAPPSAPKAPEIKPVAETAVDAPAASGDQPKGITYDVKRIPVGAKLSTGASVSDGRTTVELKVSGLLPDTKYGSHVHTKPCGAKPADSGPHYQHEKDPVTPSVDPKYANAQNEIWLDFTTDAQGAATGTATVGWEFRKGEANAVIVHAAHTSTEHGKAGTAGDRLACLTAQF</sequence>
<evidence type="ECO:0000313" key="5">
    <source>
        <dbReference type="Proteomes" id="UP001515943"/>
    </source>
</evidence>
<proteinExistence type="inferred from homology"/>
<gene>
    <name evidence="4" type="ORF">FXN61_16530</name>
</gene>
<dbReference type="InterPro" id="IPR001424">
    <property type="entry name" value="SOD_Cu_Zn_dom"/>
</dbReference>
<reference evidence="4 5" key="1">
    <citation type="submission" date="2019-08" db="EMBL/GenBank/DDBJ databases">
        <title>Lentzea from Indian Himalayas.</title>
        <authorList>
            <person name="Mandal S."/>
            <person name="Mallick Gupta A."/>
            <person name="Maiti P.K."/>
            <person name="Sarkar J."/>
            <person name="Mandal S."/>
        </authorList>
    </citation>
    <scope>NUCLEOTIDE SEQUENCE [LARGE SCALE GENOMIC DNA]</scope>
    <source>
        <strain evidence="4 5">PSKA42</strain>
    </source>
</reference>
<protein>
    <submittedName>
        <fullName evidence="4">Superoxide dismutase</fullName>
    </submittedName>
</protein>
<comment type="similarity">
    <text evidence="1">Belongs to the Cu-Zn superoxide dismutase family.</text>
</comment>
<dbReference type="InterPro" id="IPR003961">
    <property type="entry name" value="FN3_dom"/>
</dbReference>
<dbReference type="Proteomes" id="UP001515943">
    <property type="component" value="Unassembled WGS sequence"/>
</dbReference>
<dbReference type="EMBL" id="VSRL01000051">
    <property type="protein sequence ID" value="NKE58342.1"/>
    <property type="molecule type" value="Genomic_DNA"/>
</dbReference>
<accession>A0ABX1FI94</accession>
<comment type="caution">
    <text evidence="4">The sequence shown here is derived from an EMBL/GenBank/DDBJ whole genome shotgun (WGS) entry which is preliminary data.</text>
</comment>
<dbReference type="Gene3D" id="2.60.40.200">
    <property type="entry name" value="Superoxide dismutase, copper/zinc binding domain"/>
    <property type="match status" value="1"/>
</dbReference>
<dbReference type="SUPFAM" id="SSF49329">
    <property type="entry name" value="Cu,Zn superoxide dismutase-like"/>
    <property type="match status" value="1"/>
</dbReference>
<dbReference type="InterPro" id="IPR036423">
    <property type="entry name" value="SOD-like_Cu/Zn_dom_sf"/>
</dbReference>
<evidence type="ECO:0000256" key="2">
    <source>
        <dbReference type="SAM" id="MobiDB-lite"/>
    </source>
</evidence>